<sequence length="119" mass="13748">MKYLIIFLLASVSIFAQEREYLKRFEHFSESRGDSENGRILTLPYQKIIRLHDNLNSNSGLGPTFNYYGTTVVVDQMQTLPNGDMQLVLRREDGKEFYGIKQTIKAVLSNKNSQQEALR</sequence>
<comment type="caution">
    <text evidence="1">The sequence shown here is derived from an EMBL/GenBank/DDBJ whole genome shotgun (WGS) entry which is preliminary data.</text>
</comment>
<gene>
    <name evidence="1" type="ORF">ACFSQJ_06140</name>
</gene>
<dbReference type="RefSeq" id="WP_377766076.1">
    <property type="nucleotide sequence ID" value="NZ_JBHULB010000007.1"/>
</dbReference>
<proteinExistence type="predicted"/>
<evidence type="ECO:0000313" key="1">
    <source>
        <dbReference type="EMBL" id="MFD2586500.1"/>
    </source>
</evidence>
<evidence type="ECO:0000313" key="2">
    <source>
        <dbReference type="Proteomes" id="UP001597526"/>
    </source>
</evidence>
<name>A0ABW5MVT8_9FLAO</name>
<accession>A0ABW5MVT8</accession>
<protein>
    <submittedName>
        <fullName evidence="1">Uncharacterized protein</fullName>
    </submittedName>
</protein>
<dbReference type="EMBL" id="JBHULB010000007">
    <property type="protein sequence ID" value="MFD2586500.1"/>
    <property type="molecule type" value="Genomic_DNA"/>
</dbReference>
<organism evidence="1 2">
    <name type="scientific">Croceitalea marina</name>
    <dbReference type="NCBI Taxonomy" id="1775166"/>
    <lineage>
        <taxon>Bacteria</taxon>
        <taxon>Pseudomonadati</taxon>
        <taxon>Bacteroidota</taxon>
        <taxon>Flavobacteriia</taxon>
        <taxon>Flavobacteriales</taxon>
        <taxon>Flavobacteriaceae</taxon>
        <taxon>Croceitalea</taxon>
    </lineage>
</organism>
<reference evidence="2" key="1">
    <citation type="journal article" date="2019" name="Int. J. Syst. Evol. Microbiol.">
        <title>The Global Catalogue of Microorganisms (GCM) 10K type strain sequencing project: providing services to taxonomists for standard genome sequencing and annotation.</title>
        <authorList>
            <consortium name="The Broad Institute Genomics Platform"/>
            <consortium name="The Broad Institute Genome Sequencing Center for Infectious Disease"/>
            <person name="Wu L."/>
            <person name="Ma J."/>
        </authorList>
    </citation>
    <scope>NUCLEOTIDE SEQUENCE [LARGE SCALE GENOMIC DNA]</scope>
    <source>
        <strain evidence="2">KCTC 52368</strain>
    </source>
</reference>
<keyword evidence="2" id="KW-1185">Reference proteome</keyword>
<dbReference type="Proteomes" id="UP001597526">
    <property type="component" value="Unassembled WGS sequence"/>
</dbReference>